<evidence type="ECO:0000256" key="6">
    <source>
        <dbReference type="SAM" id="Phobius"/>
    </source>
</evidence>
<evidence type="ECO:0000256" key="4">
    <source>
        <dbReference type="ARBA" id="ARBA00022989"/>
    </source>
</evidence>
<evidence type="ECO:0000256" key="5">
    <source>
        <dbReference type="ARBA" id="ARBA00023136"/>
    </source>
</evidence>
<keyword evidence="9" id="KW-1185">Reference proteome</keyword>
<dbReference type="RefSeq" id="WP_236886477.1">
    <property type="nucleotide sequence ID" value="NZ_CP014841.1"/>
</dbReference>
<dbReference type="AlphaFoldDB" id="A0A160MXP4"/>
<name>A0A160MXP4_9GAMM</name>
<comment type="subcellular location">
    <subcellularLocation>
        <location evidence="1">Membrane</location>
        <topology evidence="1">Multi-pass membrane protein</topology>
    </subcellularLocation>
</comment>
<feature type="transmembrane region" description="Helical" evidence="6">
    <location>
        <begin position="37"/>
        <end position="55"/>
    </location>
</feature>
<sequence length="136" mass="14739">MREIRTIGLFAVGGVIGLVVDAGISQALVSFGHWNAYLARIVSFLAAAVVTWWWNRRHTFAGRSSGRRAHAELLHWLALMSVGAVVNYGIFAACLMLFPSLHRWPAVAVAAGSAVAALVNFSTARGLLFRHPKASR</sequence>
<evidence type="ECO:0000259" key="7">
    <source>
        <dbReference type="Pfam" id="PF04138"/>
    </source>
</evidence>
<feature type="domain" description="GtrA/DPMS transmembrane" evidence="7">
    <location>
        <begin position="10"/>
        <end position="127"/>
    </location>
</feature>
<dbReference type="KEGG" id="dtx:ATSB10_05990"/>
<evidence type="ECO:0000256" key="1">
    <source>
        <dbReference type="ARBA" id="ARBA00004141"/>
    </source>
</evidence>
<dbReference type="Proteomes" id="UP000077255">
    <property type="component" value="Chromosome"/>
</dbReference>
<keyword evidence="3 6" id="KW-0812">Transmembrane</keyword>
<evidence type="ECO:0000256" key="2">
    <source>
        <dbReference type="ARBA" id="ARBA00009399"/>
    </source>
</evidence>
<proteinExistence type="inferred from homology"/>
<dbReference type="PATRIC" id="fig|445710.3.peg.593"/>
<reference evidence="8 9" key="1">
    <citation type="submission" date="2016-02" db="EMBL/GenBank/DDBJ databases">
        <title>Complete genome sequencing and analysis of ATSB10, Dyella thiooxydans isolated from rhizosphere soil of sunflower (Helianthus annuus L.).</title>
        <authorList>
            <person name="Lee Y."/>
            <person name="Hwangbo K."/>
            <person name="Chung H."/>
            <person name="Yoo J."/>
            <person name="Kim K.Y."/>
            <person name="Sa T.M."/>
            <person name="Um Y."/>
            <person name="Madhaiyan M."/>
        </authorList>
    </citation>
    <scope>NUCLEOTIDE SEQUENCE [LARGE SCALE GENOMIC DNA]</scope>
    <source>
        <strain evidence="8 9">ATSB10</strain>
    </source>
</reference>
<dbReference type="GO" id="GO:0000271">
    <property type="term" value="P:polysaccharide biosynthetic process"/>
    <property type="evidence" value="ECO:0007669"/>
    <property type="project" value="InterPro"/>
</dbReference>
<protein>
    <recommendedName>
        <fullName evidence="7">GtrA/DPMS transmembrane domain-containing protein</fullName>
    </recommendedName>
</protein>
<accession>A0A160MXP4</accession>
<evidence type="ECO:0000313" key="8">
    <source>
        <dbReference type="EMBL" id="AND68053.1"/>
    </source>
</evidence>
<evidence type="ECO:0000313" key="9">
    <source>
        <dbReference type="Proteomes" id="UP000077255"/>
    </source>
</evidence>
<gene>
    <name evidence="8" type="ORF">ATSB10_05990</name>
</gene>
<dbReference type="InterPro" id="IPR051401">
    <property type="entry name" value="GtrA_CellWall_Glycosyl"/>
</dbReference>
<organism evidence="8 9">
    <name type="scientific">Dyella thiooxydans</name>
    <dbReference type="NCBI Taxonomy" id="445710"/>
    <lineage>
        <taxon>Bacteria</taxon>
        <taxon>Pseudomonadati</taxon>
        <taxon>Pseudomonadota</taxon>
        <taxon>Gammaproteobacteria</taxon>
        <taxon>Lysobacterales</taxon>
        <taxon>Rhodanobacteraceae</taxon>
        <taxon>Dyella</taxon>
    </lineage>
</organism>
<feature type="transmembrane region" description="Helical" evidence="6">
    <location>
        <begin position="7"/>
        <end position="31"/>
    </location>
</feature>
<keyword evidence="4 6" id="KW-1133">Transmembrane helix</keyword>
<feature type="transmembrane region" description="Helical" evidence="6">
    <location>
        <begin position="76"/>
        <end position="98"/>
    </location>
</feature>
<dbReference type="PANTHER" id="PTHR38459">
    <property type="entry name" value="PROPHAGE BACTOPRENOL-LINKED GLUCOSE TRANSLOCASE HOMOLOG"/>
    <property type="match status" value="1"/>
</dbReference>
<dbReference type="PANTHER" id="PTHR38459:SF1">
    <property type="entry name" value="PROPHAGE BACTOPRENOL-LINKED GLUCOSE TRANSLOCASE HOMOLOG"/>
    <property type="match status" value="1"/>
</dbReference>
<evidence type="ECO:0000256" key="3">
    <source>
        <dbReference type="ARBA" id="ARBA00022692"/>
    </source>
</evidence>
<dbReference type="GO" id="GO:0005886">
    <property type="term" value="C:plasma membrane"/>
    <property type="evidence" value="ECO:0007669"/>
    <property type="project" value="TreeGrafter"/>
</dbReference>
<keyword evidence="5 6" id="KW-0472">Membrane</keyword>
<dbReference type="InterPro" id="IPR007267">
    <property type="entry name" value="GtrA_DPMS_TM"/>
</dbReference>
<feature type="transmembrane region" description="Helical" evidence="6">
    <location>
        <begin position="104"/>
        <end position="128"/>
    </location>
</feature>
<dbReference type="Pfam" id="PF04138">
    <property type="entry name" value="GtrA_DPMS_TM"/>
    <property type="match status" value="1"/>
</dbReference>
<dbReference type="STRING" id="445710.ATSB10_05990"/>
<comment type="similarity">
    <text evidence="2">Belongs to the GtrA family.</text>
</comment>
<dbReference type="EMBL" id="CP014841">
    <property type="protein sequence ID" value="AND68053.1"/>
    <property type="molecule type" value="Genomic_DNA"/>
</dbReference>